<dbReference type="EMBL" id="LNAL01000006">
    <property type="protein sequence ID" value="KUG08589.1"/>
    <property type="molecule type" value="Genomic_DNA"/>
</dbReference>
<dbReference type="OrthoDB" id="894187at2"/>
<protein>
    <recommendedName>
        <fullName evidence="1">STAS domain-containing protein</fullName>
    </recommendedName>
</protein>
<dbReference type="SUPFAM" id="SSF52091">
    <property type="entry name" value="SpoIIaa-like"/>
    <property type="match status" value="1"/>
</dbReference>
<evidence type="ECO:0000313" key="3">
    <source>
        <dbReference type="Proteomes" id="UP000054223"/>
    </source>
</evidence>
<dbReference type="InterPro" id="IPR002645">
    <property type="entry name" value="STAS_dom"/>
</dbReference>
<name>A0A9X0HMB8_SOLP1</name>
<proteinExistence type="predicted"/>
<reference evidence="2 3" key="1">
    <citation type="submission" date="2015-11" db="EMBL/GenBank/DDBJ databases">
        <title>Solirubrum puertoriconensis gen. nov. an environmental bacteria isolated in Puerto Rico.</title>
        <authorList>
            <person name="Cuebas-Irizarry M.F."/>
            <person name="Montalvo-Rodriguez R."/>
        </authorList>
    </citation>
    <scope>NUCLEOTIDE SEQUENCE [LARGE SCALE GENOMIC DNA]</scope>
    <source>
        <strain evidence="2 3">MC1A</strain>
    </source>
</reference>
<comment type="caution">
    <text evidence="2">The sequence shown here is derived from an EMBL/GenBank/DDBJ whole genome shotgun (WGS) entry which is preliminary data.</text>
</comment>
<evidence type="ECO:0000313" key="2">
    <source>
        <dbReference type="EMBL" id="KUG08589.1"/>
    </source>
</evidence>
<keyword evidence="3" id="KW-1185">Reference proteome</keyword>
<dbReference type="Pfam" id="PF01740">
    <property type="entry name" value="STAS"/>
    <property type="match status" value="1"/>
</dbReference>
<accession>A0A9X0HMB8</accession>
<organism evidence="2 3">
    <name type="scientific">Solirubrum puertoriconensis</name>
    <dbReference type="NCBI Taxonomy" id="1751427"/>
    <lineage>
        <taxon>Bacteria</taxon>
        <taxon>Pseudomonadati</taxon>
        <taxon>Bacteroidota</taxon>
        <taxon>Cytophagia</taxon>
        <taxon>Cytophagales</taxon>
    </lineage>
</organism>
<gene>
    <name evidence="2" type="ORF">ASU33_10580</name>
</gene>
<dbReference type="Gene3D" id="3.30.750.24">
    <property type="entry name" value="STAS domain"/>
    <property type="match status" value="1"/>
</dbReference>
<dbReference type="Proteomes" id="UP000054223">
    <property type="component" value="Unassembled WGS sequence"/>
</dbReference>
<sequence length="115" mass="12662">MRIIQQEFLPNRQNASNIASVDLDAVPAVQVVRALERCAQEPRPLLLVDAANLQCLRTLGVSHVVSELLVLRQSGADVWLRNASPALRRCLQLLKLDAVFHLHAEHEAPKLSSAG</sequence>
<feature type="domain" description="STAS" evidence="1">
    <location>
        <begin position="22"/>
        <end position="106"/>
    </location>
</feature>
<dbReference type="RefSeq" id="WP_059070203.1">
    <property type="nucleotide sequence ID" value="NZ_LNAL01000006.1"/>
</dbReference>
<dbReference type="InterPro" id="IPR036513">
    <property type="entry name" value="STAS_dom_sf"/>
</dbReference>
<evidence type="ECO:0000259" key="1">
    <source>
        <dbReference type="Pfam" id="PF01740"/>
    </source>
</evidence>
<dbReference type="AlphaFoldDB" id="A0A9X0HMB8"/>